<accession>A0A217EQZ9</accession>
<evidence type="ECO:0000313" key="1">
    <source>
        <dbReference type="EMBL" id="APZ82498.1"/>
    </source>
</evidence>
<evidence type="ECO:0000313" key="2">
    <source>
        <dbReference type="Proteomes" id="UP000221795"/>
    </source>
</evidence>
<proteinExistence type="predicted"/>
<organism evidence="1 2">
    <name type="scientific">Bacillus phage vB_BsuM-Goe3</name>
    <dbReference type="NCBI Taxonomy" id="1933063"/>
    <lineage>
        <taxon>Viruses</taxon>
        <taxon>Duplodnaviria</taxon>
        <taxon>Heunggongvirae</taxon>
        <taxon>Uroviricota</taxon>
        <taxon>Caudoviricetes</taxon>
        <taxon>Herelleviridae</taxon>
        <taxon>Bastillevirinae</taxon>
        <taxon>Grisebachstrassevirus</taxon>
        <taxon>Grisebachstrassevirus goe3</taxon>
    </lineage>
</organism>
<dbReference type="InterPro" id="IPR020909">
    <property type="entry name" value="UPF0736"/>
</dbReference>
<dbReference type="EMBL" id="KY368640">
    <property type="protein sequence ID" value="APZ82498.1"/>
    <property type="molecule type" value="Genomic_DNA"/>
</dbReference>
<dbReference type="Pfam" id="PF12227">
    <property type="entry name" value="DUF3603"/>
    <property type="match status" value="1"/>
</dbReference>
<sequence>MATKTYIEDIHTLFTMGDAPVTELYESFSWGENDKLVRFRRIPMVRITSELLTKAEEGKLRIPSDILEIVRDANISADSFTFAFIATDLERSLVIAADKKGVITHKGRVDCRSAYRATMQAQGARLKNFVWDAEEIKVSNAREDILLTEDEIIGLTRREQIMKDMLLKELSKIFSCTLEEAKFWHEELFPERTEGRDTEYRIDIVNEMVDFLRLGWSKRHEEFGTSFIRARGSEYKRWRKMANIDQDFVVVLPE</sequence>
<organismHost>
    <name type="scientific">Bacillus subtilis</name>
    <dbReference type="NCBI Taxonomy" id="1423"/>
</organismHost>
<dbReference type="Proteomes" id="UP000221795">
    <property type="component" value="Segment"/>
</dbReference>
<name>A0A217EQZ9_BPGO3</name>
<gene>
    <name evidence="1" type="ORF">Goe3_c03200</name>
</gene>
<reference evidence="1" key="1">
    <citation type="journal article" date="2017" name="Viruses">
        <title>Characterization of Bacillus subtilis Viruses vB_BsuM-Goe2 and vB_BsuM-Goe3.</title>
        <authorList>
            <person name="Willms I.M."/>
            <person name="Hoppert M."/>
            <person name="Hertel R."/>
        </authorList>
    </citation>
    <scope>NUCLEOTIDE SEQUENCE [LARGE SCALE GENOMIC DNA]</scope>
</reference>
<keyword evidence="2" id="KW-1185">Reference proteome</keyword>
<protein>
    <submittedName>
        <fullName evidence="1">Uncharacterized protein</fullName>
    </submittedName>
</protein>